<proteinExistence type="predicted"/>
<dbReference type="EMBL" id="VFOP01000001">
    <property type="protein sequence ID" value="TQL49473.1"/>
    <property type="molecule type" value="Genomic_DNA"/>
</dbReference>
<comment type="caution">
    <text evidence="2">The sequence shown here is derived from an EMBL/GenBank/DDBJ whole genome shotgun (WGS) entry which is preliminary data.</text>
</comment>
<evidence type="ECO:0000313" key="2">
    <source>
        <dbReference type="EMBL" id="TQL49473.1"/>
    </source>
</evidence>
<evidence type="ECO:0000256" key="1">
    <source>
        <dbReference type="SAM" id="Phobius"/>
    </source>
</evidence>
<name>A0A542YMZ6_9MICO</name>
<reference evidence="2 3" key="1">
    <citation type="submission" date="2019-06" db="EMBL/GenBank/DDBJ databases">
        <title>Sequencing the genomes of 1000 actinobacteria strains.</title>
        <authorList>
            <person name="Klenk H.-P."/>
        </authorList>
    </citation>
    <scope>NUCLEOTIDE SEQUENCE [LARGE SCALE GENOMIC DNA]</scope>
    <source>
        <strain evidence="2 3">DSM 12335</strain>
    </source>
</reference>
<evidence type="ECO:0000313" key="3">
    <source>
        <dbReference type="Proteomes" id="UP000319516"/>
    </source>
</evidence>
<keyword evidence="3" id="KW-1185">Reference proteome</keyword>
<keyword evidence="1" id="KW-0472">Membrane</keyword>
<sequence length="69" mass="7238">MPVWFAAVPGSVVAAALIVSAGPMLVSFRTETVGEVLVSAVVFPFWVWGPALGLAVWGYVLHRRQAGAA</sequence>
<dbReference type="Proteomes" id="UP000319516">
    <property type="component" value="Unassembled WGS sequence"/>
</dbReference>
<organism evidence="2 3">
    <name type="scientific">Ornithinicoccus hortensis</name>
    <dbReference type="NCBI Taxonomy" id="82346"/>
    <lineage>
        <taxon>Bacteria</taxon>
        <taxon>Bacillati</taxon>
        <taxon>Actinomycetota</taxon>
        <taxon>Actinomycetes</taxon>
        <taxon>Micrococcales</taxon>
        <taxon>Intrasporangiaceae</taxon>
        <taxon>Ornithinicoccus</taxon>
    </lineage>
</organism>
<gene>
    <name evidence="2" type="ORF">FB467_0546</name>
</gene>
<dbReference type="AlphaFoldDB" id="A0A542YMZ6"/>
<feature type="transmembrane region" description="Helical" evidence="1">
    <location>
        <begin position="37"/>
        <end position="61"/>
    </location>
</feature>
<protein>
    <submittedName>
        <fullName evidence="2">Uncharacterized protein</fullName>
    </submittedName>
</protein>
<keyword evidence="1" id="KW-0812">Transmembrane</keyword>
<keyword evidence="1" id="KW-1133">Transmembrane helix</keyword>
<accession>A0A542YMZ6</accession>